<feature type="region of interest" description="Disordered" evidence="1">
    <location>
        <begin position="1"/>
        <end position="36"/>
    </location>
</feature>
<evidence type="ECO:0000259" key="2">
    <source>
        <dbReference type="PROSITE" id="PS00028"/>
    </source>
</evidence>
<dbReference type="InterPro" id="IPR013087">
    <property type="entry name" value="Znf_C2H2_type"/>
</dbReference>
<dbReference type="InterPro" id="IPR039258">
    <property type="entry name" value="ZNF511"/>
</dbReference>
<sequence>MATTTTASKRARTPSLSSTSPQSKVVRTSDEDTTSHPLLCTLPPTCTRHPTPLASSADLEVHYAKYHAHVCESPGCGCVFPDARLLELHQTECHDPIALVRKDRGEKIFACHLETCPRFFSTPKNRRLHLIQTHGYPKEYFFAVTNKGIGGLLRRWGDGASMIRGQWKPRSPRDSLPTGGDDTEMSMDSESQHSDHVELAAQVVDDVDVLADSMTSLSIVPQNIRFGRGGKNAGFAAASQEWPPRKNRRGGRAAESSTPRVPGSDVEAVSDSVSGASMDDEAQTPRPFHRMLPQDQTSSGNISPKENTSNPKNSSTKHPSRGRSFGARGSTRGGFRGRGGGRRKAEQS</sequence>
<organism evidence="3 4">
    <name type="scientific">Fistulina hepatica ATCC 64428</name>
    <dbReference type="NCBI Taxonomy" id="1128425"/>
    <lineage>
        <taxon>Eukaryota</taxon>
        <taxon>Fungi</taxon>
        <taxon>Dikarya</taxon>
        <taxon>Basidiomycota</taxon>
        <taxon>Agaricomycotina</taxon>
        <taxon>Agaricomycetes</taxon>
        <taxon>Agaricomycetidae</taxon>
        <taxon>Agaricales</taxon>
        <taxon>Fistulinaceae</taxon>
        <taxon>Fistulina</taxon>
    </lineage>
</organism>
<evidence type="ECO:0000256" key="1">
    <source>
        <dbReference type="SAM" id="MobiDB-lite"/>
    </source>
</evidence>
<protein>
    <recommendedName>
        <fullName evidence="2">C2H2-type domain-containing protein</fullName>
    </recommendedName>
</protein>
<accession>A0A0D7A5Q5</accession>
<feature type="region of interest" description="Disordered" evidence="1">
    <location>
        <begin position="235"/>
        <end position="348"/>
    </location>
</feature>
<dbReference type="Proteomes" id="UP000054144">
    <property type="component" value="Unassembled WGS sequence"/>
</dbReference>
<proteinExistence type="predicted"/>
<evidence type="ECO:0000313" key="3">
    <source>
        <dbReference type="EMBL" id="KIY46322.1"/>
    </source>
</evidence>
<dbReference type="SMART" id="SM00355">
    <property type="entry name" value="ZnF_C2H2"/>
    <property type="match status" value="2"/>
</dbReference>
<feature type="region of interest" description="Disordered" evidence="1">
    <location>
        <begin position="163"/>
        <end position="195"/>
    </location>
</feature>
<feature type="domain" description="C2H2-type" evidence="2">
    <location>
        <begin position="71"/>
        <end position="94"/>
    </location>
</feature>
<dbReference type="AlphaFoldDB" id="A0A0D7A5Q5"/>
<name>A0A0D7A5Q5_9AGAR</name>
<dbReference type="EMBL" id="KN882035">
    <property type="protein sequence ID" value="KIY46322.1"/>
    <property type="molecule type" value="Genomic_DNA"/>
</dbReference>
<feature type="domain" description="C2H2-type" evidence="2">
    <location>
        <begin position="111"/>
        <end position="134"/>
    </location>
</feature>
<dbReference type="PROSITE" id="PS00028">
    <property type="entry name" value="ZINC_FINGER_C2H2_1"/>
    <property type="match status" value="2"/>
</dbReference>
<evidence type="ECO:0000313" key="4">
    <source>
        <dbReference type="Proteomes" id="UP000054144"/>
    </source>
</evidence>
<keyword evidence="4" id="KW-1185">Reference proteome</keyword>
<dbReference type="PANTHER" id="PTHR21354:SF0">
    <property type="entry name" value="ZINC FINGER PROTEIN 511"/>
    <property type="match status" value="1"/>
</dbReference>
<dbReference type="PANTHER" id="PTHR21354">
    <property type="entry name" value="ZINC FINGER PROTEIN 511"/>
    <property type="match status" value="1"/>
</dbReference>
<dbReference type="OrthoDB" id="18440at2759"/>
<reference evidence="3 4" key="1">
    <citation type="journal article" date="2015" name="Fungal Genet. Biol.">
        <title>Evolution of novel wood decay mechanisms in Agaricales revealed by the genome sequences of Fistulina hepatica and Cylindrobasidium torrendii.</title>
        <authorList>
            <person name="Floudas D."/>
            <person name="Held B.W."/>
            <person name="Riley R."/>
            <person name="Nagy L.G."/>
            <person name="Koehler G."/>
            <person name="Ransdell A.S."/>
            <person name="Younus H."/>
            <person name="Chow J."/>
            <person name="Chiniquy J."/>
            <person name="Lipzen A."/>
            <person name="Tritt A."/>
            <person name="Sun H."/>
            <person name="Haridas S."/>
            <person name="LaButti K."/>
            <person name="Ohm R.A."/>
            <person name="Kues U."/>
            <person name="Blanchette R.A."/>
            <person name="Grigoriev I.V."/>
            <person name="Minto R.E."/>
            <person name="Hibbett D.S."/>
        </authorList>
    </citation>
    <scope>NUCLEOTIDE SEQUENCE [LARGE SCALE GENOMIC DNA]</scope>
    <source>
        <strain evidence="3 4">ATCC 64428</strain>
    </source>
</reference>
<feature type="compositionally biased region" description="Polar residues" evidence="1">
    <location>
        <begin position="14"/>
        <end position="26"/>
    </location>
</feature>
<feature type="compositionally biased region" description="Polar residues" evidence="1">
    <location>
        <begin position="294"/>
        <end position="317"/>
    </location>
</feature>
<gene>
    <name evidence="3" type="ORF">FISHEDRAFT_66492</name>
</gene>